<dbReference type="Proteomes" id="UP000030588">
    <property type="component" value="Unassembled WGS sequence"/>
</dbReference>
<feature type="transmembrane region" description="Helical" evidence="1">
    <location>
        <begin position="65"/>
        <end position="83"/>
    </location>
</feature>
<evidence type="ECO:0000256" key="1">
    <source>
        <dbReference type="SAM" id="Phobius"/>
    </source>
</evidence>
<reference evidence="2 3" key="1">
    <citation type="submission" date="2014-10" db="EMBL/GenBank/DDBJ databases">
        <title>Draft genome of phytase producing Bacillus ginsengihumi strain M2.11.</title>
        <authorList>
            <person name="Toymentseva A."/>
            <person name="Boulygina E.A."/>
            <person name="Kazakov S.V."/>
            <person name="Kayumov I."/>
            <person name="Suleimanova A.D."/>
            <person name="Mardanova A.M."/>
            <person name="Maria S.N."/>
            <person name="Sergey M.Y."/>
            <person name="Sharipova M.R."/>
        </authorList>
    </citation>
    <scope>NUCLEOTIDE SEQUENCE [LARGE SCALE GENOMIC DNA]</scope>
    <source>
        <strain evidence="2 3">M2.11</strain>
    </source>
</reference>
<evidence type="ECO:0000313" key="2">
    <source>
        <dbReference type="EMBL" id="KHD85089.1"/>
    </source>
</evidence>
<name>A0A0A6VEV6_9BACI</name>
<keyword evidence="1" id="KW-0472">Membrane</keyword>
<keyword evidence="1" id="KW-1133">Transmembrane helix</keyword>
<organism evidence="2 3">
    <name type="scientific">Heyndrickxia ginsengihumi</name>
    <dbReference type="NCBI Taxonomy" id="363870"/>
    <lineage>
        <taxon>Bacteria</taxon>
        <taxon>Bacillati</taxon>
        <taxon>Bacillota</taxon>
        <taxon>Bacilli</taxon>
        <taxon>Bacillales</taxon>
        <taxon>Bacillaceae</taxon>
        <taxon>Heyndrickxia</taxon>
    </lineage>
</organism>
<comment type="caution">
    <text evidence="2">The sequence shown here is derived from an EMBL/GenBank/DDBJ whole genome shotgun (WGS) entry which is preliminary data.</text>
</comment>
<sequence length="101" mass="11815">MIKYSIIPTHKPVLGPWAKKITIAAIIKIVCKINGRASFLILFLKIKNICHTKKAETKPTSLKQLKIIFPFKTIFVFVYFPNYSNIVYFKKHWHPDNRIAE</sequence>
<keyword evidence="1" id="KW-0812">Transmembrane</keyword>
<feature type="transmembrane region" description="Helical" evidence="1">
    <location>
        <begin position="21"/>
        <end position="44"/>
    </location>
</feature>
<protein>
    <submittedName>
        <fullName evidence="2">Uncharacterized protein</fullName>
    </submittedName>
</protein>
<dbReference type="EMBL" id="JRUN01000032">
    <property type="protein sequence ID" value="KHD85089.1"/>
    <property type="molecule type" value="Genomic_DNA"/>
</dbReference>
<proteinExistence type="predicted"/>
<gene>
    <name evidence="2" type="ORF">NG54_11350</name>
</gene>
<accession>A0A0A6VEV6</accession>
<evidence type="ECO:0000313" key="3">
    <source>
        <dbReference type="Proteomes" id="UP000030588"/>
    </source>
</evidence>
<dbReference type="AlphaFoldDB" id="A0A0A6VEV6"/>